<dbReference type="GO" id="GO:0160150">
    <property type="term" value="F:tRNA pseudouridine(13) synthase activity"/>
    <property type="evidence" value="ECO:0007669"/>
    <property type="project" value="UniProtKB-EC"/>
</dbReference>
<dbReference type="PANTHER" id="PTHR47811">
    <property type="entry name" value="TRNA PSEUDOURIDINE SYNTHASE D"/>
    <property type="match status" value="1"/>
</dbReference>
<comment type="catalytic activity">
    <reaction evidence="4">
        <text>uridine(13) in tRNA = pseudouridine(13) in tRNA</text>
        <dbReference type="Rhea" id="RHEA:42540"/>
        <dbReference type="Rhea" id="RHEA-COMP:10105"/>
        <dbReference type="Rhea" id="RHEA-COMP:10106"/>
        <dbReference type="ChEBI" id="CHEBI:65314"/>
        <dbReference type="ChEBI" id="CHEBI:65315"/>
        <dbReference type="EC" id="5.4.99.27"/>
    </reaction>
</comment>
<proteinExistence type="inferred from homology"/>
<dbReference type="AlphaFoldDB" id="A0A399F899"/>
<dbReference type="PROSITE" id="PS01268">
    <property type="entry name" value="UPF0024"/>
    <property type="match status" value="1"/>
</dbReference>
<evidence type="ECO:0000313" key="6">
    <source>
        <dbReference type="EMBL" id="RIH91122.1"/>
    </source>
</evidence>
<protein>
    <recommendedName>
        <fullName evidence="4">tRNA pseudouridine synthase D</fullName>
        <ecNumber evidence="4">5.4.99.27</ecNumber>
    </recommendedName>
    <alternativeName>
        <fullName evidence="4">tRNA pseudouridine(13) synthase</fullName>
    </alternativeName>
    <alternativeName>
        <fullName evidence="4">tRNA pseudouridylate synthase D</fullName>
    </alternativeName>
    <alternativeName>
        <fullName evidence="4">tRNA-uridine isomerase D</fullName>
    </alternativeName>
</protein>
<dbReference type="InterPro" id="IPR020103">
    <property type="entry name" value="PsdUridine_synth_cat_dom_sf"/>
</dbReference>
<keyword evidence="7" id="KW-1185">Reference proteome</keyword>
<feature type="active site" description="Nucleophile" evidence="4">
    <location>
        <position position="86"/>
    </location>
</feature>
<dbReference type="Gene3D" id="3.30.2350.20">
    <property type="entry name" value="TruD, catalytic domain"/>
    <property type="match status" value="1"/>
</dbReference>
<dbReference type="OrthoDB" id="1550679at2"/>
<dbReference type="PANTHER" id="PTHR47811:SF1">
    <property type="entry name" value="TRNA PSEUDOURIDINE SYNTHASE D"/>
    <property type="match status" value="1"/>
</dbReference>
<evidence type="ECO:0000256" key="2">
    <source>
        <dbReference type="ARBA" id="ARBA00022694"/>
    </source>
</evidence>
<dbReference type="InterPro" id="IPR011760">
    <property type="entry name" value="PsdUridine_synth_TruD_insert"/>
</dbReference>
<comment type="function">
    <text evidence="4">Responsible for synthesis of pseudouridine from uracil-13 in transfer RNAs.</text>
</comment>
<comment type="similarity">
    <text evidence="1 4">Belongs to the pseudouridine synthase TruD family.</text>
</comment>
<dbReference type="InterPro" id="IPR042214">
    <property type="entry name" value="TruD_catalytic"/>
</dbReference>
<dbReference type="SUPFAM" id="SSF55120">
    <property type="entry name" value="Pseudouridine synthase"/>
    <property type="match status" value="1"/>
</dbReference>
<evidence type="ECO:0000256" key="4">
    <source>
        <dbReference type="HAMAP-Rule" id="MF_01082"/>
    </source>
</evidence>
<dbReference type="GO" id="GO:0005829">
    <property type="term" value="C:cytosol"/>
    <property type="evidence" value="ECO:0007669"/>
    <property type="project" value="TreeGrafter"/>
</dbReference>
<dbReference type="EC" id="5.4.99.27" evidence="4"/>
<dbReference type="HAMAP" id="MF_01082">
    <property type="entry name" value="TruD"/>
    <property type="match status" value="1"/>
</dbReference>
<keyword evidence="2 4" id="KW-0819">tRNA processing</keyword>
<organism evidence="6 7">
    <name type="scientific">Meiothermus granaticius NBRC 107808</name>
    <dbReference type="NCBI Taxonomy" id="1227551"/>
    <lineage>
        <taxon>Bacteria</taxon>
        <taxon>Thermotogati</taxon>
        <taxon>Deinococcota</taxon>
        <taxon>Deinococci</taxon>
        <taxon>Thermales</taxon>
        <taxon>Thermaceae</taxon>
        <taxon>Meiothermus</taxon>
    </lineage>
</organism>
<dbReference type="PROSITE" id="PS50984">
    <property type="entry name" value="TRUD"/>
    <property type="match status" value="1"/>
</dbReference>
<evidence type="ECO:0000259" key="5">
    <source>
        <dbReference type="PROSITE" id="PS50984"/>
    </source>
</evidence>
<dbReference type="InterPro" id="IPR050170">
    <property type="entry name" value="TruD_pseudoU_synthase"/>
</dbReference>
<reference evidence="6 7" key="1">
    <citation type="submission" date="2018-08" db="EMBL/GenBank/DDBJ databases">
        <title>Meiothermus granaticius genome AF-68 sequencing project.</title>
        <authorList>
            <person name="Da Costa M.S."/>
            <person name="Albuquerque L."/>
            <person name="Raposo P."/>
            <person name="Froufe H.J.C."/>
            <person name="Barroso C.S."/>
            <person name="Egas C."/>
        </authorList>
    </citation>
    <scope>NUCLEOTIDE SEQUENCE [LARGE SCALE GENOMIC DNA]</scope>
    <source>
        <strain evidence="6 7">AF-68</strain>
    </source>
</reference>
<dbReference type="Pfam" id="PF01142">
    <property type="entry name" value="TruD"/>
    <property type="match status" value="2"/>
</dbReference>
<accession>A0A399F899</accession>
<dbReference type="InterPro" id="IPR043165">
    <property type="entry name" value="TruD_insert_sf"/>
</dbReference>
<evidence type="ECO:0000313" key="7">
    <source>
        <dbReference type="Proteomes" id="UP000266178"/>
    </source>
</evidence>
<name>A0A399F899_9DEIN</name>
<dbReference type="Gene3D" id="3.30.2340.10">
    <property type="entry name" value="TruD, insertion domain"/>
    <property type="match status" value="1"/>
</dbReference>
<keyword evidence="3 4" id="KW-0413">Isomerase</keyword>
<dbReference type="EMBL" id="QWLB01000057">
    <property type="protein sequence ID" value="RIH91122.1"/>
    <property type="molecule type" value="Genomic_DNA"/>
</dbReference>
<feature type="domain" description="TRUD" evidence="5">
    <location>
        <begin position="167"/>
        <end position="315"/>
    </location>
</feature>
<dbReference type="GO" id="GO:0031119">
    <property type="term" value="P:tRNA pseudouridine synthesis"/>
    <property type="evidence" value="ECO:0007669"/>
    <property type="project" value="UniProtKB-UniRule"/>
</dbReference>
<evidence type="ECO:0000256" key="1">
    <source>
        <dbReference type="ARBA" id="ARBA00007953"/>
    </source>
</evidence>
<evidence type="ECO:0000256" key="3">
    <source>
        <dbReference type="ARBA" id="ARBA00023235"/>
    </source>
</evidence>
<dbReference type="Proteomes" id="UP000266178">
    <property type="component" value="Unassembled WGS sequence"/>
</dbReference>
<dbReference type="InterPro" id="IPR001656">
    <property type="entry name" value="PsdUridine_synth_TruD"/>
</dbReference>
<comment type="caution">
    <text evidence="6">The sequence shown here is derived from an EMBL/GenBank/DDBJ whole genome shotgun (WGS) entry which is preliminary data.</text>
</comment>
<dbReference type="RefSeq" id="WP_119358428.1">
    <property type="nucleotide sequence ID" value="NZ_BJXM01000001.1"/>
</dbReference>
<dbReference type="InterPro" id="IPR020119">
    <property type="entry name" value="PsdUridine_synth_TruD_CS"/>
</dbReference>
<gene>
    <name evidence="4 6" type="primary">truD</name>
    <name evidence="6" type="ORF">Mgrana_02996</name>
</gene>
<sequence>MTSALRFDFDRYPYLTPRLPGISGVIRQSPAEFQVEEVPAYEPSGTGEHLYVWIEKEGLTTKAVLEGLRDLLGVPEVHLGAAGLKDKHARTRQWFSLPAKYGQGLQRLEEQLGVRVLKSALHGNKLRVGHLKGNRFHILIRSPAVVEASSSPLELARQVFSELAIQGVPNYFGPQRFGLGGLNPVRGYELITQGLGRGDPWLQRFLIGSLQSLLFNDWVALRLERGLFAQVVQGDIAKKHDTGGEFVVEDAAAESLRAQRLEISATGALYGKKYREAQGQARALEDEILARYGLQQSQFRARRGDRRTIRFPLQEWSVEASPEGLWVSFFLPKGAYATTVLREVMKRNPEEVPEESPDEAETP</sequence>
<dbReference type="GO" id="GO:0003723">
    <property type="term" value="F:RNA binding"/>
    <property type="evidence" value="ECO:0007669"/>
    <property type="project" value="InterPro"/>
</dbReference>